<evidence type="ECO:0000313" key="1">
    <source>
        <dbReference type="EMBL" id="MDR6785548.1"/>
    </source>
</evidence>
<accession>A0ACC6L1N2</accession>
<name>A0ACC6L1N2_9SPHI</name>
<gene>
    <name evidence="1" type="ORF">J2X78_004133</name>
</gene>
<proteinExistence type="predicted"/>
<protein>
    <submittedName>
        <fullName evidence="1">Uncharacterized protein</fullName>
    </submittedName>
</protein>
<sequence>MFKYYILMVVCVITATHTYAQYDLVIVGGNPGGIMAAIAAARSGKTAVILERTAHIGGLPANGLGATDIATRGATTGLFMEFLTRVKSHYVKKFGKASMQVKMCSDGYHFEPAVAELVFEQMLQEHGDRIKVLKMRQFDAEPQHVSITDGLIKRIQVTNRQTGALETYAGAVFIDATYEGDLGAAAGVPFRVGREAKKEFNEPGAGRIYKYWGGPEEAGSTGQGDNAVQAYNYRVCLTSEPGKQVAIEKPERYNRNEYLSLIGDVLTGRNTGVEMEKVTGQMLEDNRNIILKGGRSDIPGDKWGLAKLVNTVMLPNNKTDANNQHQAFISTDLPEENWPWPTSGWDWRDAFAQRLKNYTLGLFYFAQHDAELPESFRKEVLKWGLAKDEYTDNRNFPRQVYVREGRRFEGLYFFTAKDALPVAPGKRPPLHTGSITSSHYALDSHGVRKREPGKVHLDGFLSYDTEVYTVPYGVIVPKVIRNLLLPVPVSGSHIGFSTLRMEPCWMAMGQASGVAAALAIEQKIAVQDVPLGALQDRLLEQGQTLIYYQDVPVSSPDFKMVQSMGLKGFLPGWKADLSLALDQQTASSWAQLSGLKLETIQGKSRGDMLRFLYHGMKKGNQ</sequence>
<dbReference type="Proteomes" id="UP001246858">
    <property type="component" value="Unassembled WGS sequence"/>
</dbReference>
<keyword evidence="2" id="KW-1185">Reference proteome</keyword>
<dbReference type="EMBL" id="JAVDTF010000004">
    <property type="protein sequence ID" value="MDR6785548.1"/>
    <property type="molecule type" value="Genomic_DNA"/>
</dbReference>
<comment type="caution">
    <text evidence="1">The sequence shown here is derived from an EMBL/GenBank/DDBJ whole genome shotgun (WGS) entry which is preliminary data.</text>
</comment>
<evidence type="ECO:0000313" key="2">
    <source>
        <dbReference type="Proteomes" id="UP001246858"/>
    </source>
</evidence>
<organism evidence="1 2">
    <name type="scientific">Pedobacter africanus</name>
    <dbReference type="NCBI Taxonomy" id="151894"/>
    <lineage>
        <taxon>Bacteria</taxon>
        <taxon>Pseudomonadati</taxon>
        <taxon>Bacteroidota</taxon>
        <taxon>Sphingobacteriia</taxon>
        <taxon>Sphingobacteriales</taxon>
        <taxon>Sphingobacteriaceae</taxon>
        <taxon>Pedobacter</taxon>
    </lineage>
</organism>
<reference evidence="1" key="1">
    <citation type="submission" date="2023-07" db="EMBL/GenBank/DDBJ databases">
        <title>Sorghum-associated microbial communities from plants grown in Nebraska, USA.</title>
        <authorList>
            <person name="Schachtman D."/>
        </authorList>
    </citation>
    <scope>NUCLEOTIDE SEQUENCE</scope>
    <source>
        <strain evidence="1">2697</strain>
    </source>
</reference>